<keyword evidence="4 8" id="KW-0812">Transmembrane</keyword>
<feature type="transmembrane region" description="Helical" evidence="8">
    <location>
        <begin position="193"/>
        <end position="220"/>
    </location>
</feature>
<feature type="transmembrane region" description="Helical" evidence="8">
    <location>
        <begin position="343"/>
        <end position="363"/>
    </location>
</feature>
<gene>
    <name evidence="10" type="ORF">Vgi01_20170</name>
</gene>
<evidence type="ECO:0000256" key="3">
    <source>
        <dbReference type="ARBA" id="ARBA00022475"/>
    </source>
</evidence>
<name>A0ABQ4IC47_9ACTN</name>
<feature type="transmembrane region" description="Helical" evidence="8">
    <location>
        <begin position="289"/>
        <end position="308"/>
    </location>
</feature>
<dbReference type="PANTHER" id="PTHR23513">
    <property type="entry name" value="INTEGRAL MEMBRANE EFFLUX PROTEIN-RELATED"/>
    <property type="match status" value="1"/>
</dbReference>
<keyword evidence="3" id="KW-1003">Cell membrane</keyword>
<proteinExistence type="predicted"/>
<keyword evidence="6 8" id="KW-0472">Membrane</keyword>
<keyword evidence="2" id="KW-0813">Transport</keyword>
<dbReference type="Pfam" id="PF05977">
    <property type="entry name" value="MFS_3"/>
    <property type="match status" value="1"/>
</dbReference>
<evidence type="ECO:0000256" key="6">
    <source>
        <dbReference type="ARBA" id="ARBA00023136"/>
    </source>
</evidence>
<keyword evidence="5 8" id="KW-1133">Transmembrane helix</keyword>
<dbReference type="Proteomes" id="UP000647860">
    <property type="component" value="Unassembled WGS sequence"/>
</dbReference>
<evidence type="ECO:0000256" key="2">
    <source>
        <dbReference type="ARBA" id="ARBA00022448"/>
    </source>
</evidence>
<evidence type="ECO:0000256" key="8">
    <source>
        <dbReference type="SAM" id="Phobius"/>
    </source>
</evidence>
<evidence type="ECO:0000256" key="5">
    <source>
        <dbReference type="ARBA" id="ARBA00022989"/>
    </source>
</evidence>
<evidence type="ECO:0000259" key="9">
    <source>
        <dbReference type="PROSITE" id="PS50850"/>
    </source>
</evidence>
<dbReference type="Gene3D" id="1.20.1250.20">
    <property type="entry name" value="MFS general substrate transporter like domains"/>
    <property type="match status" value="1"/>
</dbReference>
<dbReference type="PANTHER" id="PTHR23513:SF6">
    <property type="entry name" value="MAJOR FACILITATOR SUPERFAMILY ASSOCIATED DOMAIN-CONTAINING PROTEIN"/>
    <property type="match status" value="1"/>
</dbReference>
<evidence type="ECO:0000313" key="11">
    <source>
        <dbReference type="Proteomes" id="UP000647860"/>
    </source>
</evidence>
<feature type="domain" description="Major facilitator superfamily (MFS) profile" evidence="9">
    <location>
        <begin position="42"/>
        <end position="432"/>
    </location>
</feature>
<reference evidence="10 11" key="1">
    <citation type="submission" date="2021-01" db="EMBL/GenBank/DDBJ databases">
        <title>Whole genome shotgun sequence of Verrucosispora gifhornensis NBRC 16317.</title>
        <authorList>
            <person name="Komaki H."/>
            <person name="Tamura T."/>
        </authorList>
    </citation>
    <scope>NUCLEOTIDE SEQUENCE [LARGE SCALE GENOMIC DNA]</scope>
    <source>
        <strain evidence="10 11">NBRC 16317</strain>
    </source>
</reference>
<comment type="caution">
    <text evidence="10">The sequence shown here is derived from an EMBL/GenBank/DDBJ whole genome shotgun (WGS) entry which is preliminary data.</text>
</comment>
<evidence type="ECO:0000256" key="7">
    <source>
        <dbReference type="SAM" id="MobiDB-lite"/>
    </source>
</evidence>
<sequence>MTGVDEPVATAQPAGSESTGAVSAGLEPTAAESTGTGGLGGRYWRLWSASAVSNLADGIVKIALPLAAVGYTTSPVLVAGVAAAFSLPWLLFALPAGALVDRLDRRRVMLVANSLRAALLGALALAVALDAGSIWLLYVVAFGAGTAETLYDTSAQSILPQLVPRAMLPRANGRLYAVELAANQFVGPPLAGFLVAGGVAYAMLGPAGLWAAAVVALLLVGGRFRVARQGTSTLRADIAEGVRFLWRHRLLRTLALMVGVSNLTTTATFAVLVLYAVGPNSAIGLSEPGYGLLLTALAAGIVLGSLVAARIERLLGRARALGVAMIAIAVVVGAPAVSTNPFVLGGIFFVGGILLTSWSVITVSLRQQITPDRLLGRVNSGYRLLAWGSMPLGALVGGGLAEVFGLQAVFVIMGVLALILLVGMFWVTDAAIDAAERAAA</sequence>
<evidence type="ECO:0000256" key="4">
    <source>
        <dbReference type="ARBA" id="ARBA00022692"/>
    </source>
</evidence>
<feature type="region of interest" description="Disordered" evidence="7">
    <location>
        <begin position="1"/>
        <end position="35"/>
    </location>
</feature>
<feature type="transmembrane region" description="Helical" evidence="8">
    <location>
        <begin position="76"/>
        <end position="96"/>
    </location>
</feature>
<comment type="subcellular location">
    <subcellularLocation>
        <location evidence="1">Cell membrane</location>
        <topology evidence="1">Multi-pass membrane protein</topology>
    </subcellularLocation>
</comment>
<protein>
    <submittedName>
        <fullName evidence="10">MFS transporter</fullName>
    </submittedName>
</protein>
<dbReference type="InterPro" id="IPR020846">
    <property type="entry name" value="MFS_dom"/>
</dbReference>
<feature type="transmembrane region" description="Helical" evidence="8">
    <location>
        <begin position="253"/>
        <end position="277"/>
    </location>
</feature>
<dbReference type="CDD" id="cd06173">
    <property type="entry name" value="MFS_MefA_like"/>
    <property type="match status" value="1"/>
</dbReference>
<dbReference type="InterPro" id="IPR010290">
    <property type="entry name" value="TM_effector"/>
</dbReference>
<dbReference type="InterPro" id="IPR036259">
    <property type="entry name" value="MFS_trans_sf"/>
</dbReference>
<dbReference type="SUPFAM" id="SSF103473">
    <property type="entry name" value="MFS general substrate transporter"/>
    <property type="match status" value="1"/>
</dbReference>
<accession>A0ABQ4IC47</accession>
<feature type="transmembrane region" description="Helical" evidence="8">
    <location>
        <begin position="117"/>
        <end position="141"/>
    </location>
</feature>
<feature type="transmembrane region" description="Helical" evidence="8">
    <location>
        <begin position="407"/>
        <end position="427"/>
    </location>
</feature>
<evidence type="ECO:0000256" key="1">
    <source>
        <dbReference type="ARBA" id="ARBA00004651"/>
    </source>
</evidence>
<feature type="transmembrane region" description="Helical" evidence="8">
    <location>
        <begin position="320"/>
        <end position="337"/>
    </location>
</feature>
<dbReference type="EMBL" id="BOPA01000015">
    <property type="protein sequence ID" value="GIJ15333.1"/>
    <property type="molecule type" value="Genomic_DNA"/>
</dbReference>
<evidence type="ECO:0000313" key="10">
    <source>
        <dbReference type="EMBL" id="GIJ15333.1"/>
    </source>
</evidence>
<feature type="transmembrane region" description="Helical" evidence="8">
    <location>
        <begin position="384"/>
        <end position="401"/>
    </location>
</feature>
<keyword evidence="11" id="KW-1185">Reference proteome</keyword>
<dbReference type="PROSITE" id="PS50850">
    <property type="entry name" value="MFS"/>
    <property type="match status" value="1"/>
</dbReference>
<organism evidence="10 11">
    <name type="scientific">Micromonospora gifhornensis</name>
    <dbReference type="NCBI Taxonomy" id="84594"/>
    <lineage>
        <taxon>Bacteria</taxon>
        <taxon>Bacillati</taxon>
        <taxon>Actinomycetota</taxon>
        <taxon>Actinomycetes</taxon>
        <taxon>Micromonosporales</taxon>
        <taxon>Micromonosporaceae</taxon>
        <taxon>Micromonospora</taxon>
    </lineage>
</organism>